<proteinExistence type="predicted"/>
<dbReference type="PANTHER" id="PTHR34512">
    <property type="entry name" value="CELL SURFACE PROTEIN"/>
    <property type="match status" value="1"/>
</dbReference>
<feature type="domain" description="Pyrrolo-quinoline quinone repeat" evidence="2">
    <location>
        <begin position="87"/>
        <end position="227"/>
    </location>
</feature>
<dbReference type="RefSeq" id="WP_042208283.1">
    <property type="nucleotide sequence ID" value="NZ_CP009288.1"/>
</dbReference>
<dbReference type="Pfam" id="PF13360">
    <property type="entry name" value="PQQ_2"/>
    <property type="match status" value="1"/>
</dbReference>
<organism evidence="3 4">
    <name type="scientific">Paenibacillus durus</name>
    <name type="common">Paenibacillus azotofixans</name>
    <dbReference type="NCBI Taxonomy" id="44251"/>
    <lineage>
        <taxon>Bacteria</taxon>
        <taxon>Bacillati</taxon>
        <taxon>Bacillota</taxon>
        <taxon>Bacilli</taxon>
        <taxon>Bacillales</taxon>
        <taxon>Paenibacillaceae</taxon>
        <taxon>Paenibacillus</taxon>
    </lineage>
</organism>
<dbReference type="Proteomes" id="UP000029409">
    <property type="component" value="Chromosome"/>
</dbReference>
<accession>A0A089HTW9</accession>
<keyword evidence="1" id="KW-0732">Signal</keyword>
<evidence type="ECO:0000256" key="1">
    <source>
        <dbReference type="SAM" id="SignalP"/>
    </source>
</evidence>
<evidence type="ECO:0000313" key="3">
    <source>
        <dbReference type="EMBL" id="AIQ14522.1"/>
    </source>
</evidence>
<dbReference type="OrthoDB" id="2664209at2"/>
<dbReference type="STRING" id="44251.PDUR_23490"/>
<dbReference type="SMART" id="SM00564">
    <property type="entry name" value="PQQ"/>
    <property type="match status" value="4"/>
</dbReference>
<keyword evidence="4" id="KW-1185">Reference proteome</keyword>
<dbReference type="Gene3D" id="2.130.10.10">
    <property type="entry name" value="YVTN repeat-like/Quinoprotein amine dehydrogenase"/>
    <property type="match status" value="1"/>
</dbReference>
<dbReference type="InterPro" id="IPR015943">
    <property type="entry name" value="WD40/YVTN_repeat-like_dom_sf"/>
</dbReference>
<dbReference type="InterPro" id="IPR002372">
    <property type="entry name" value="PQQ_rpt_dom"/>
</dbReference>
<dbReference type="SUPFAM" id="SSF50998">
    <property type="entry name" value="Quinoprotein alcohol dehydrogenase-like"/>
    <property type="match status" value="1"/>
</dbReference>
<evidence type="ECO:0000259" key="2">
    <source>
        <dbReference type="Pfam" id="PF13360"/>
    </source>
</evidence>
<gene>
    <name evidence="3" type="ORF">PDUR_23490</name>
</gene>
<feature type="chain" id="PRO_5001843152" description="Pyrrolo-quinoline quinone repeat domain-containing protein" evidence="1">
    <location>
        <begin position="29"/>
        <end position="440"/>
    </location>
</feature>
<dbReference type="AlphaFoldDB" id="A0A089HTW9"/>
<dbReference type="PANTHER" id="PTHR34512:SF30">
    <property type="entry name" value="OUTER MEMBRANE PROTEIN ASSEMBLY FACTOR BAMB"/>
    <property type="match status" value="1"/>
</dbReference>
<dbReference type="InterPro" id="IPR011047">
    <property type="entry name" value="Quinoprotein_ADH-like_sf"/>
</dbReference>
<dbReference type="EMBL" id="CP009288">
    <property type="protein sequence ID" value="AIQ14522.1"/>
    <property type="molecule type" value="Genomic_DNA"/>
</dbReference>
<dbReference type="KEGG" id="pdu:PDUR_23490"/>
<dbReference type="InterPro" id="IPR018391">
    <property type="entry name" value="PQQ_b-propeller_rpt"/>
</dbReference>
<dbReference type="eggNOG" id="COG1520">
    <property type="taxonomic scope" value="Bacteria"/>
</dbReference>
<protein>
    <recommendedName>
        <fullName evidence="2">Pyrrolo-quinoline quinone repeat domain-containing protein</fullName>
    </recommendedName>
</protein>
<sequence>MEPLTWKIRLAAAAVSLCLLAAAGTASAQSDPRTSYVGNNYDTSSASIPAKEIKAQWTAAMDTVSDDYAMGKGVVATGGGKAFIIQSGQLAALNVQTGARVWKFGSGLQAPLLYRSGVLYAASKTGAVYAVNASNGKKVWASQAASQGAVQLVTDGERLLVNNGDIQAYGLKDGKMLWRIHEETGFIRPIVAEGGLVLGQNSVSGAYTYDVLHAYDPATGKKLWEAAKHDLPAAVKDGTVISQRESTLVEAVDLTTLDILDGKTGKVLKTVIYNPQNMNLKDQGPGAGDFPAWYSGNRIYLNAGNKLYSYPADADPAKTTRDTYSVESVDLRYAAGPYDERILFTNNSRLYGVKTTDKSTVYYGGLRNDIARFDLIGHGVYIIQTDGRLIAMHLRTAKPVVQLKTGGNVFGPSLSVNGMIIVQSKGKVQAFKEPDSLKMK</sequence>
<feature type="signal peptide" evidence="1">
    <location>
        <begin position="1"/>
        <end position="28"/>
    </location>
</feature>
<evidence type="ECO:0000313" key="4">
    <source>
        <dbReference type="Proteomes" id="UP000029409"/>
    </source>
</evidence>
<reference evidence="3 4" key="1">
    <citation type="submission" date="2014-08" db="EMBL/GenBank/DDBJ databases">
        <title>Comparative genomics of the Paenibacillus odorifer group.</title>
        <authorList>
            <person name="den Bakker H.C."/>
            <person name="Tsai Y.-C."/>
            <person name="Martin N."/>
            <person name="Korlach J."/>
            <person name="Wiedmann M."/>
        </authorList>
    </citation>
    <scope>NUCLEOTIDE SEQUENCE [LARGE SCALE GENOMIC DNA]</scope>
    <source>
        <strain evidence="3 4">DSM 1735</strain>
    </source>
</reference>
<name>A0A089HTW9_PAEDU</name>